<dbReference type="GO" id="GO:0002161">
    <property type="term" value="F:aminoacyl-tRNA deacylase activity"/>
    <property type="evidence" value="ECO:0007669"/>
    <property type="project" value="InterPro"/>
</dbReference>
<evidence type="ECO:0000256" key="6">
    <source>
        <dbReference type="ARBA" id="ARBA00022917"/>
    </source>
</evidence>
<keyword evidence="17" id="KW-1185">Reference proteome</keyword>
<dbReference type="Gene3D" id="3.10.20.590">
    <property type="match status" value="1"/>
</dbReference>
<dbReference type="Gene3D" id="3.90.740.10">
    <property type="entry name" value="Valyl/Leucyl/Isoleucyl-tRNA synthetase, editing domain"/>
    <property type="match status" value="1"/>
</dbReference>
<evidence type="ECO:0000256" key="1">
    <source>
        <dbReference type="ARBA" id="ARBA00005594"/>
    </source>
</evidence>
<gene>
    <name evidence="9" type="primary">leuS</name>
    <name evidence="16" type="ORF">HK107_04920</name>
</gene>
<dbReference type="PRINTS" id="PR00985">
    <property type="entry name" value="TRNASYNTHLEU"/>
</dbReference>
<comment type="similarity">
    <text evidence="1 9 10">Belongs to the class-I aminoacyl-tRNA synthetase family.</text>
</comment>
<dbReference type="EC" id="6.1.1.4" evidence="9"/>
<dbReference type="Pfam" id="PF08264">
    <property type="entry name" value="Anticodon_1"/>
    <property type="match status" value="1"/>
</dbReference>
<evidence type="ECO:0000259" key="15">
    <source>
        <dbReference type="Pfam" id="PF13603"/>
    </source>
</evidence>
<evidence type="ECO:0000259" key="12">
    <source>
        <dbReference type="Pfam" id="PF00133"/>
    </source>
</evidence>
<dbReference type="EMBL" id="JABFCX010000002">
    <property type="protein sequence ID" value="NNU15658.1"/>
    <property type="molecule type" value="Genomic_DNA"/>
</dbReference>
<dbReference type="SUPFAM" id="SSF52374">
    <property type="entry name" value="Nucleotidylyl transferase"/>
    <property type="match status" value="1"/>
</dbReference>
<keyword evidence="7 9" id="KW-0030">Aminoacyl-tRNA synthetase</keyword>
<keyword evidence="3 9" id="KW-0436">Ligase</keyword>
<evidence type="ECO:0000256" key="7">
    <source>
        <dbReference type="ARBA" id="ARBA00023146"/>
    </source>
</evidence>
<evidence type="ECO:0000256" key="11">
    <source>
        <dbReference type="SAM" id="MobiDB-lite"/>
    </source>
</evidence>
<proteinExistence type="inferred from homology"/>
<dbReference type="CDD" id="cd00812">
    <property type="entry name" value="LeuRS_core"/>
    <property type="match status" value="1"/>
</dbReference>
<dbReference type="InterPro" id="IPR013155">
    <property type="entry name" value="M/V/L/I-tRNA-synth_anticd-bd"/>
</dbReference>
<evidence type="ECO:0000256" key="5">
    <source>
        <dbReference type="ARBA" id="ARBA00022840"/>
    </source>
</evidence>
<dbReference type="PROSITE" id="PS00178">
    <property type="entry name" value="AA_TRNA_LIGASE_I"/>
    <property type="match status" value="1"/>
</dbReference>
<dbReference type="Pfam" id="PF13603">
    <property type="entry name" value="tRNA-synt_1_2"/>
    <property type="match status" value="1"/>
</dbReference>
<dbReference type="Gene3D" id="3.40.50.620">
    <property type="entry name" value="HUPs"/>
    <property type="match status" value="2"/>
</dbReference>
<evidence type="ECO:0000256" key="3">
    <source>
        <dbReference type="ARBA" id="ARBA00022598"/>
    </source>
</evidence>
<dbReference type="InterPro" id="IPR014729">
    <property type="entry name" value="Rossmann-like_a/b/a_fold"/>
</dbReference>
<dbReference type="Gene3D" id="1.10.730.10">
    <property type="entry name" value="Isoleucyl-tRNA Synthetase, Domain 1"/>
    <property type="match status" value="2"/>
</dbReference>
<evidence type="ECO:0000313" key="16">
    <source>
        <dbReference type="EMBL" id="NNU15658.1"/>
    </source>
</evidence>
<feature type="domain" description="Methionyl/Valyl/Leucyl/Isoleucyl-tRNA synthetase anticodon-binding" evidence="13">
    <location>
        <begin position="714"/>
        <end position="833"/>
    </location>
</feature>
<dbReference type="HAMAP" id="MF_00049_B">
    <property type="entry name" value="Leu_tRNA_synth_B"/>
    <property type="match status" value="1"/>
</dbReference>
<dbReference type="Pfam" id="PF09334">
    <property type="entry name" value="tRNA-synt_1g"/>
    <property type="match status" value="1"/>
</dbReference>
<protein>
    <recommendedName>
        <fullName evidence="9">Leucine--tRNA ligase</fullName>
        <ecNumber evidence="9">6.1.1.4</ecNumber>
    </recommendedName>
    <alternativeName>
        <fullName evidence="9">Leucyl-tRNA synthetase</fullName>
        <shortName evidence="9">LeuRS</shortName>
    </alternativeName>
</protein>
<evidence type="ECO:0000259" key="14">
    <source>
        <dbReference type="Pfam" id="PF09334"/>
    </source>
</evidence>
<dbReference type="CDD" id="cd07958">
    <property type="entry name" value="Anticodon_Ia_Leu_BEm"/>
    <property type="match status" value="1"/>
</dbReference>
<feature type="short sequence motif" description="'KMSKS' region" evidence="9">
    <location>
        <begin position="632"/>
        <end position="636"/>
    </location>
</feature>
<reference evidence="16 17" key="1">
    <citation type="submission" date="2020-05" db="EMBL/GenBank/DDBJ databases">
        <title>Parvularcula mediterraneae sp. nov., isolated from polypropylene straw from shallow seawater of the seashore of Laganas in Zakynthos island, Greece.</title>
        <authorList>
            <person name="Szabo I."/>
            <person name="Al-Omari J."/>
            <person name="Rado J."/>
            <person name="Szerdahelyi G.S."/>
        </authorList>
    </citation>
    <scope>NUCLEOTIDE SEQUENCE [LARGE SCALE GENOMIC DNA]</scope>
    <source>
        <strain evidence="16 17">ZS-1/3</strain>
    </source>
</reference>
<feature type="region of interest" description="Disordered" evidence="11">
    <location>
        <begin position="369"/>
        <end position="396"/>
    </location>
</feature>
<dbReference type="NCBIfam" id="TIGR00396">
    <property type="entry name" value="leuS_bact"/>
    <property type="match status" value="1"/>
</dbReference>
<dbReference type="FunFam" id="1.10.730.10:FF:000002">
    <property type="entry name" value="Leucine--tRNA ligase"/>
    <property type="match status" value="1"/>
</dbReference>
<dbReference type="SUPFAM" id="SSF47323">
    <property type="entry name" value="Anticodon-binding domain of a subclass of class I aminoacyl-tRNA synthetases"/>
    <property type="match status" value="1"/>
</dbReference>
<evidence type="ECO:0000313" key="17">
    <source>
        <dbReference type="Proteomes" id="UP000536835"/>
    </source>
</evidence>
<keyword evidence="2 9" id="KW-0963">Cytoplasm</keyword>
<feature type="domain" description="Aminoacyl-tRNA synthetase class Ia" evidence="12">
    <location>
        <begin position="434"/>
        <end position="594"/>
    </location>
</feature>
<dbReference type="GO" id="GO:0005524">
    <property type="term" value="F:ATP binding"/>
    <property type="evidence" value="ECO:0007669"/>
    <property type="project" value="UniProtKB-UniRule"/>
</dbReference>
<dbReference type="AlphaFoldDB" id="A0A7Y3RKD1"/>
<dbReference type="Proteomes" id="UP000536835">
    <property type="component" value="Unassembled WGS sequence"/>
</dbReference>
<organism evidence="16 17">
    <name type="scientific">Parvularcula mediterranea</name>
    <dbReference type="NCBI Taxonomy" id="2732508"/>
    <lineage>
        <taxon>Bacteria</taxon>
        <taxon>Pseudomonadati</taxon>
        <taxon>Pseudomonadota</taxon>
        <taxon>Alphaproteobacteria</taxon>
        <taxon>Parvularculales</taxon>
        <taxon>Parvularculaceae</taxon>
        <taxon>Parvularcula</taxon>
    </lineage>
</organism>
<dbReference type="SUPFAM" id="SSF50677">
    <property type="entry name" value="ValRS/IleRS/LeuRS editing domain"/>
    <property type="match status" value="1"/>
</dbReference>
<dbReference type="GO" id="GO:0004823">
    <property type="term" value="F:leucine-tRNA ligase activity"/>
    <property type="evidence" value="ECO:0007669"/>
    <property type="project" value="UniProtKB-UniRule"/>
</dbReference>
<evidence type="ECO:0000256" key="9">
    <source>
        <dbReference type="HAMAP-Rule" id="MF_00049"/>
    </source>
</evidence>
<dbReference type="InterPro" id="IPR009008">
    <property type="entry name" value="Val/Leu/Ile-tRNA-synth_edit"/>
</dbReference>
<comment type="subcellular location">
    <subcellularLocation>
        <location evidence="9">Cytoplasm</location>
    </subcellularLocation>
</comment>
<dbReference type="RefSeq" id="WP_173197282.1">
    <property type="nucleotide sequence ID" value="NZ_JABFCX010000002.1"/>
</dbReference>
<keyword evidence="5 9" id="KW-0067">ATP-binding</keyword>
<evidence type="ECO:0000256" key="4">
    <source>
        <dbReference type="ARBA" id="ARBA00022741"/>
    </source>
</evidence>
<dbReference type="InterPro" id="IPR025709">
    <property type="entry name" value="Leu_tRNA-synth_edit"/>
</dbReference>
<evidence type="ECO:0000256" key="2">
    <source>
        <dbReference type="ARBA" id="ARBA00022490"/>
    </source>
</evidence>
<evidence type="ECO:0000256" key="10">
    <source>
        <dbReference type="RuleBase" id="RU363035"/>
    </source>
</evidence>
<evidence type="ECO:0000259" key="13">
    <source>
        <dbReference type="Pfam" id="PF08264"/>
    </source>
</evidence>
<dbReference type="Gene3D" id="2.20.28.290">
    <property type="match status" value="1"/>
</dbReference>
<dbReference type="GO" id="GO:0006429">
    <property type="term" value="P:leucyl-tRNA aminoacylation"/>
    <property type="evidence" value="ECO:0007669"/>
    <property type="project" value="UniProtKB-UniRule"/>
</dbReference>
<feature type="binding site" evidence="9">
    <location>
        <position position="635"/>
    </location>
    <ligand>
        <name>ATP</name>
        <dbReference type="ChEBI" id="CHEBI:30616"/>
    </ligand>
</feature>
<dbReference type="InterPro" id="IPR002300">
    <property type="entry name" value="aa-tRNA-synth_Ia"/>
</dbReference>
<accession>A0A7Y3RKD1</accession>
<dbReference type="InterPro" id="IPR009080">
    <property type="entry name" value="tRNAsynth_Ia_anticodon-bd"/>
</dbReference>
<sequence>MVRYDPASAEPKWQKAWDEAECFKAHDEGGKPKYYVLEMFPYPSGKIHIGHVRNYAMGDVIARFKKAQGFDVLHPMGWDAFGLPAENAARDNGGHPREWTYGNIEVMKSQLKRMGLAIDWSREFATCDPEYYVHQQKLFLEFLKKGFVERRESLVNWDPVEMTVLANEQVVDGKGWRSGAPVEKKSMSTWFFKITERADDLLEALDDGRLEGWPAHVKEMQRNWIGKSEGLKMAFPLSGSDLPQDDLPIYTTRPDTLYGASFLGVAPDHPLAKHYASTDPKVAAFVTECAAQGTSEADIEKAEKKGVRLPVTGRHPFTNEELPVYACNFILMQYGTGAIFACPAHDQRDLDFARKYGLPVKPVIQPLGGHGTDLKATAEPSCETDDGRTEAHTGPGTMIHSEFLNGKSTDEALPAAIEKIAEMGWGEGTTNYRLRDWGLSRQRYWGCPMPIILCGDCGTVPVPDDQLPVGLPEIDPSEFKTPGNPLDRDCAKAWREVSCPKCGKDAKRDTDTMDTFVDSSWYFARFASQPEDEPVDKAQADAWLPVQQYIGGIEHAILHLLYARYFTRMMQECGYTEQSEPFTNLFTQGMVTHATYKDEAGNWLFPEEVEVRGKDAFTVDGGKPVKIGAIEKMSKSKKNVVNPMSMTDNYGADAVRFFMLSDSPPERDVEWTEAGAEGAARFANRVHEAIAKGEGLLRSTGAPGADLSDELMALRRKTHKTIDGVTGDIEHFRFNKAIARLYEFLGALKGLKTDGDAAPVAAEALRVLTQLTAPFMPHLAEECWAMLGGEGLCADAAWPKADESLLEDDVVTLPVQVNGKRRGEIKVSPDASQDEVQKIALEQDDIARSLEGKTIRKVIVVPGRIVNVVAG</sequence>
<comment type="catalytic activity">
    <reaction evidence="8 9">
        <text>tRNA(Leu) + L-leucine + ATP = L-leucyl-tRNA(Leu) + AMP + diphosphate</text>
        <dbReference type="Rhea" id="RHEA:11688"/>
        <dbReference type="Rhea" id="RHEA-COMP:9613"/>
        <dbReference type="Rhea" id="RHEA-COMP:9622"/>
        <dbReference type="ChEBI" id="CHEBI:30616"/>
        <dbReference type="ChEBI" id="CHEBI:33019"/>
        <dbReference type="ChEBI" id="CHEBI:57427"/>
        <dbReference type="ChEBI" id="CHEBI:78442"/>
        <dbReference type="ChEBI" id="CHEBI:78494"/>
        <dbReference type="ChEBI" id="CHEBI:456215"/>
        <dbReference type="EC" id="6.1.1.4"/>
    </reaction>
</comment>
<feature type="domain" description="Methionyl/Leucyl tRNA synthetase" evidence="14">
    <location>
        <begin position="36"/>
        <end position="170"/>
    </location>
</feature>
<dbReference type="GO" id="GO:0005829">
    <property type="term" value="C:cytosol"/>
    <property type="evidence" value="ECO:0007669"/>
    <property type="project" value="TreeGrafter"/>
</dbReference>
<dbReference type="PANTHER" id="PTHR43740">
    <property type="entry name" value="LEUCYL-TRNA SYNTHETASE"/>
    <property type="match status" value="1"/>
</dbReference>
<feature type="domain" description="Leucyl-tRNA synthetase editing" evidence="15">
    <location>
        <begin position="222"/>
        <end position="419"/>
    </location>
</feature>
<dbReference type="InterPro" id="IPR015413">
    <property type="entry name" value="Methionyl/Leucyl_tRNA_Synth"/>
</dbReference>
<dbReference type="PANTHER" id="PTHR43740:SF2">
    <property type="entry name" value="LEUCINE--TRNA LIGASE, MITOCHONDRIAL"/>
    <property type="match status" value="1"/>
</dbReference>
<dbReference type="InterPro" id="IPR001412">
    <property type="entry name" value="aa-tRNA-synth_I_CS"/>
</dbReference>
<keyword evidence="6 9" id="KW-0648">Protein biosynthesis</keyword>
<keyword evidence="4 9" id="KW-0547">Nucleotide-binding</keyword>
<dbReference type="FunFam" id="3.10.20.590:FF:000001">
    <property type="entry name" value="Leucine--tRNA ligase"/>
    <property type="match status" value="1"/>
</dbReference>
<feature type="domain" description="Aminoacyl-tRNA synthetase class Ia" evidence="12">
    <location>
        <begin position="631"/>
        <end position="671"/>
    </location>
</feature>
<evidence type="ECO:0000256" key="8">
    <source>
        <dbReference type="ARBA" id="ARBA00047469"/>
    </source>
</evidence>
<name>A0A7Y3RKD1_9PROT</name>
<dbReference type="Pfam" id="PF00133">
    <property type="entry name" value="tRNA-synt_1"/>
    <property type="match status" value="2"/>
</dbReference>
<comment type="caution">
    <text evidence="16">The sequence shown here is derived from an EMBL/GenBank/DDBJ whole genome shotgun (WGS) entry which is preliminary data.</text>
</comment>
<dbReference type="InterPro" id="IPR002302">
    <property type="entry name" value="Leu-tRNA-ligase"/>
</dbReference>
<feature type="short sequence motif" description="'HIGH' region" evidence="9">
    <location>
        <begin position="41"/>
        <end position="51"/>
    </location>
</feature>